<dbReference type="EMBL" id="AZHW01000968">
    <property type="protein sequence ID" value="ETW95007.1"/>
    <property type="molecule type" value="Genomic_DNA"/>
</dbReference>
<evidence type="ECO:0000313" key="2">
    <source>
        <dbReference type="EMBL" id="ETW95007.1"/>
    </source>
</evidence>
<evidence type="ECO:0000256" key="1">
    <source>
        <dbReference type="SAM" id="SignalP"/>
    </source>
</evidence>
<gene>
    <name evidence="2" type="ORF">ETSY1_32425</name>
</gene>
<comment type="caution">
    <text evidence="2">The sequence shown here is derived from an EMBL/GenBank/DDBJ whole genome shotgun (WGS) entry which is preliminary data.</text>
</comment>
<organism evidence="2 3">
    <name type="scientific">Entotheonella factor</name>
    <dbReference type="NCBI Taxonomy" id="1429438"/>
    <lineage>
        <taxon>Bacteria</taxon>
        <taxon>Pseudomonadati</taxon>
        <taxon>Nitrospinota/Tectimicrobiota group</taxon>
        <taxon>Candidatus Tectimicrobiota</taxon>
        <taxon>Candidatus Entotheonellia</taxon>
        <taxon>Candidatus Entotheonellales</taxon>
        <taxon>Candidatus Entotheonellaceae</taxon>
        <taxon>Candidatus Entotheonella</taxon>
    </lineage>
</organism>
<reference evidence="2 3" key="1">
    <citation type="journal article" date="2014" name="Nature">
        <title>An environmental bacterial taxon with a large and distinct metabolic repertoire.</title>
        <authorList>
            <person name="Wilson M.C."/>
            <person name="Mori T."/>
            <person name="Ruckert C."/>
            <person name="Uria A.R."/>
            <person name="Helf M.J."/>
            <person name="Takada K."/>
            <person name="Gernert C."/>
            <person name="Steffens U.A."/>
            <person name="Heycke N."/>
            <person name="Schmitt S."/>
            <person name="Rinke C."/>
            <person name="Helfrich E.J."/>
            <person name="Brachmann A.O."/>
            <person name="Gurgui C."/>
            <person name="Wakimoto T."/>
            <person name="Kracht M."/>
            <person name="Crusemann M."/>
            <person name="Hentschel U."/>
            <person name="Abe I."/>
            <person name="Matsunaga S."/>
            <person name="Kalinowski J."/>
            <person name="Takeyama H."/>
            <person name="Piel J."/>
        </authorList>
    </citation>
    <scope>NUCLEOTIDE SEQUENCE [LARGE SCALE GENOMIC DNA]</scope>
    <source>
        <strain evidence="3">TSY1</strain>
    </source>
</reference>
<dbReference type="Gene3D" id="2.120.10.70">
    <property type="entry name" value="Fucose-specific lectin"/>
    <property type="match status" value="1"/>
</dbReference>
<sequence length="420" mass="47905">MHSYKQWRLLGLSLSLSLLTICMSMMPSHASDTMITDTVRGSRTPQTRENAAIGDMVRNRGFKITRTGNHTTLGNGIDEETTWTFDVSEFPSFPSCSDAEIVPCDDILKSVRLKLRLTPQREDIRTDELRIEGLRPIRPSEIRTLPVISLGETRTVTLELLSDEFYRADEILSILNDPDNNGQLPMVYRDDAIISYAKLTLVTELSLAKAALVQSNFGDQGNFEVVVQEDGELCHYWRDNDDADLLWSEGPTECFGENIRSAPALIQSNFGDQGNFEIVVWQDDQLCHYFRDNDRGNLRWSREPTECFGENIRSAPALIQSNFGDQGNFEVVVQEGDQLCHYFRDNDDEDEPWSEGPTECFGEDIRSAPALIQSNFGDQGNFEVVVQQGNQLCHYFRNNDRENRRWSREPICFVENLMSE</sequence>
<proteinExistence type="predicted"/>
<feature type="chain" id="PRO_5004845686" evidence="1">
    <location>
        <begin position="31"/>
        <end position="420"/>
    </location>
</feature>
<protein>
    <submittedName>
        <fullName evidence="2">Uncharacterized protein</fullName>
    </submittedName>
</protein>
<dbReference type="AlphaFoldDB" id="W4LAH3"/>
<dbReference type="HOGENOM" id="CLU_653273_0_0_7"/>
<name>W4LAH3_ENTF1</name>
<keyword evidence="1" id="KW-0732">Signal</keyword>
<accession>W4LAH3</accession>
<dbReference type="SUPFAM" id="SSF89372">
    <property type="entry name" value="Fucose-specific lectin"/>
    <property type="match status" value="1"/>
</dbReference>
<dbReference type="Proteomes" id="UP000019141">
    <property type="component" value="Unassembled WGS sequence"/>
</dbReference>
<keyword evidence="3" id="KW-1185">Reference proteome</keyword>
<evidence type="ECO:0000313" key="3">
    <source>
        <dbReference type="Proteomes" id="UP000019141"/>
    </source>
</evidence>
<feature type="signal peptide" evidence="1">
    <location>
        <begin position="1"/>
        <end position="30"/>
    </location>
</feature>